<feature type="region of interest" description="Disordered" evidence="7">
    <location>
        <begin position="1"/>
        <end position="27"/>
    </location>
</feature>
<organism evidence="9 10">
    <name type="scientific">Meloidogyne graminicola</name>
    <dbReference type="NCBI Taxonomy" id="189291"/>
    <lineage>
        <taxon>Eukaryota</taxon>
        <taxon>Metazoa</taxon>
        <taxon>Ecdysozoa</taxon>
        <taxon>Nematoda</taxon>
        <taxon>Chromadorea</taxon>
        <taxon>Rhabditida</taxon>
        <taxon>Tylenchina</taxon>
        <taxon>Tylenchomorpha</taxon>
        <taxon>Tylenchoidea</taxon>
        <taxon>Meloidogynidae</taxon>
        <taxon>Meloidogyninae</taxon>
        <taxon>Meloidogyne</taxon>
    </lineage>
</organism>
<dbReference type="Pfam" id="PF04433">
    <property type="entry name" value="SWIRM"/>
    <property type="match status" value="1"/>
</dbReference>
<keyword evidence="4" id="KW-0539">Nucleus</keyword>
<dbReference type="Gene3D" id="3.90.660.10">
    <property type="match status" value="1"/>
</dbReference>
<keyword evidence="6" id="KW-0175">Coiled coil</keyword>
<keyword evidence="4" id="KW-0804">Transcription</keyword>
<dbReference type="SUPFAM" id="SSF51905">
    <property type="entry name" value="FAD/NAD(P)-binding domain"/>
    <property type="match status" value="1"/>
</dbReference>
<dbReference type="Gene3D" id="3.50.50.60">
    <property type="entry name" value="FAD/NAD(P)-binding domain"/>
    <property type="match status" value="2"/>
</dbReference>
<dbReference type="GO" id="GO:0140682">
    <property type="term" value="F:FAD-dependent H3K4me/H3K4me3 demethylase activity"/>
    <property type="evidence" value="ECO:0007669"/>
    <property type="project" value="UniProtKB-EC"/>
</dbReference>
<dbReference type="InterPro" id="IPR036388">
    <property type="entry name" value="WH-like_DNA-bd_sf"/>
</dbReference>
<feature type="binding site" evidence="5">
    <location>
        <position position="735"/>
    </location>
    <ligand>
        <name>FAD</name>
        <dbReference type="ChEBI" id="CHEBI:57692"/>
    </ligand>
</feature>
<dbReference type="InterPro" id="IPR036188">
    <property type="entry name" value="FAD/NAD-bd_sf"/>
</dbReference>
<dbReference type="EC" id="1.14.99.66" evidence="4"/>
<dbReference type="GO" id="GO:0005634">
    <property type="term" value="C:nucleus"/>
    <property type="evidence" value="ECO:0007669"/>
    <property type="project" value="UniProtKB-SubCell"/>
</dbReference>
<dbReference type="PIRSF" id="PIRSF038051">
    <property type="entry name" value="Histone_Lys-demethylase"/>
    <property type="match status" value="1"/>
</dbReference>
<feature type="binding site" evidence="5">
    <location>
        <position position="203"/>
    </location>
    <ligand>
        <name>FAD</name>
        <dbReference type="ChEBI" id="CHEBI:57692"/>
    </ligand>
</feature>
<comment type="function">
    <text evidence="4">Histone demethylase that specifically demethylates 'Lys-4' of histone H3, a specific tag for epigenetic transcriptional activation, thereby acting as a corepressor. Acts by oxidizing the substrate by FAD to generate the corresponding imine that is subsequently hydrolyzed. Demethylates both mono- and di-methylated 'Lys-4' of histone H3.</text>
</comment>
<sequence length="857" mass="97310">MSSASSSNSSPPQDGKGSQLNGATTRSRRHNVDYGVRSLAKLSTREVNAFDVYRWEEDDLSLRSAAVQARLPYDKMTPREIELFPEMVRSQHSVSLFLYIRNKTLVQWQLNQLVELTFSSIQKELPEPFNSDVELVKSIHNYLERYGYINYGLFIPLTNRKLDKNLTVIVIGAGTSGLAAARQLKFFGFEVIVLEARPRIGGRVYTIRGTSDLPPADMGGMIIKGIVGNPLITLIHQNQQNPCNIVKMTQKIPIYDSNGKLIDSRKDEMIKNSFNQILDTISYIVEGMGITKIIDDSNNLIKKGGGRKLTLGDAFQLILSQHELRVKTRLMKYWKKYEQLCFKLKDACEKMKTCRNAIDGCMDILNKNGVLLDNGNLFLELNFDGQISEELLNRKMSLRSTRFCLQMAVNAHEEAAKERREIEEILNEYKNIAPSQVYMNTYDKRILDFHLANLEYCIGAPLRTVAVKDWNQNSPYDFTESHMSVKEGLGSIIERLGNDLNIQLNCIVKNIKYNKEGVVVTYLTKIENSNNIGESSRIIEKKINTIKADAVLCTVPLGVLKKTLITDNTLSDLSAIQFDPQLPKWKIESIARLGFGSLNKLTLFFEKPFWDISKSSFGRLNDTTGSRGELFLFHSNGDLPVLVSLFAGEAASITGQLEERIIVQKAMNILNKIFGNNCPLEPKNYTLTKWHLDPYSCGCYSYMKNGSLPEDYDKLAEPLYLDNKKQFSRVFFAGEHTNKQYSSSVHGAFLSGLREAGRIADIFIGQLSPLGEDVQNYENNNENECFDNQGLLSFECQNLNIKEKEIVNNNKPGTSKNLSVKRPNREITINKLNNNKKSKMNEYEEEKEEKMKKMKNN</sequence>
<dbReference type="AlphaFoldDB" id="A0A8S9ZD79"/>
<comment type="subcellular location">
    <subcellularLocation>
        <location evidence="1 4">Nucleus</location>
    </subcellularLocation>
</comment>
<reference evidence="9" key="1">
    <citation type="journal article" date="2020" name="Ecol. Evol.">
        <title>Genome structure and content of the rice root-knot nematode (Meloidogyne graminicola).</title>
        <authorList>
            <person name="Phan N.T."/>
            <person name="Danchin E.G.J."/>
            <person name="Klopp C."/>
            <person name="Perfus-Barbeoch L."/>
            <person name="Kozlowski D.K."/>
            <person name="Koutsovoulos G.D."/>
            <person name="Lopez-Roques C."/>
            <person name="Bouchez O."/>
            <person name="Zahm M."/>
            <person name="Besnard G."/>
            <person name="Bellafiore S."/>
        </authorList>
    </citation>
    <scope>NUCLEOTIDE SEQUENCE</scope>
    <source>
        <strain evidence="9">VN-18</strain>
    </source>
</reference>
<feature type="region of interest" description="Disordered" evidence="7">
    <location>
        <begin position="832"/>
        <end position="857"/>
    </location>
</feature>
<accession>A0A8S9ZD79</accession>
<feature type="compositionally biased region" description="Polar residues" evidence="7">
    <location>
        <begin position="16"/>
        <end position="25"/>
    </location>
</feature>
<keyword evidence="4" id="KW-0678">Repressor</keyword>
<feature type="coiled-coil region" evidence="6">
    <location>
        <begin position="405"/>
        <end position="432"/>
    </location>
</feature>
<evidence type="ECO:0000259" key="8">
    <source>
        <dbReference type="PROSITE" id="PS50934"/>
    </source>
</evidence>
<evidence type="ECO:0000256" key="6">
    <source>
        <dbReference type="SAM" id="Coils"/>
    </source>
</evidence>
<dbReference type="GO" id="GO:0050660">
    <property type="term" value="F:flavin adenine dinucleotide binding"/>
    <property type="evidence" value="ECO:0007669"/>
    <property type="project" value="UniProtKB-UniRule"/>
</dbReference>
<protein>
    <recommendedName>
        <fullName evidence="4">Lysine-specific histone demethylase</fullName>
        <ecNumber evidence="4">1.14.99.66</ecNumber>
    </recommendedName>
</protein>
<dbReference type="InterPro" id="IPR002937">
    <property type="entry name" value="Amino_oxidase"/>
</dbReference>
<dbReference type="Gene3D" id="1.10.10.10">
    <property type="entry name" value="Winged helix-like DNA-binding domain superfamily/Winged helix DNA-binding domain"/>
    <property type="match status" value="1"/>
</dbReference>
<feature type="domain" description="SWIRM" evidence="8">
    <location>
        <begin position="62"/>
        <end position="160"/>
    </location>
</feature>
<keyword evidence="4" id="KW-0285">Flavoprotein</keyword>
<dbReference type="InterPro" id="IPR050281">
    <property type="entry name" value="Flavin_monoamine_oxidase"/>
</dbReference>
<dbReference type="Pfam" id="PF01593">
    <property type="entry name" value="Amino_oxidase"/>
    <property type="match status" value="1"/>
</dbReference>
<dbReference type="Proteomes" id="UP000605970">
    <property type="component" value="Unassembled WGS sequence"/>
</dbReference>
<feature type="binding site" evidence="5">
    <location>
        <position position="197"/>
    </location>
    <ligand>
        <name>FAD</name>
        <dbReference type="ChEBI" id="CHEBI:57692"/>
    </ligand>
</feature>
<keyword evidence="10" id="KW-1185">Reference proteome</keyword>
<keyword evidence="4" id="KW-0156">Chromatin regulator</keyword>
<evidence type="ECO:0000313" key="9">
    <source>
        <dbReference type="EMBL" id="KAF7625999.1"/>
    </source>
</evidence>
<dbReference type="InterPro" id="IPR009057">
    <property type="entry name" value="Homeodomain-like_sf"/>
</dbReference>
<dbReference type="PROSITE" id="PS50934">
    <property type="entry name" value="SWIRM"/>
    <property type="match status" value="1"/>
</dbReference>
<dbReference type="Gene3D" id="1.10.287.80">
    <property type="entry name" value="ATP synthase, gamma subunit, helix hairpin domain"/>
    <property type="match status" value="1"/>
</dbReference>
<dbReference type="FunFam" id="1.10.10.10:FF:000064">
    <property type="entry name" value="Lysine-specific histone demethylase 1A"/>
    <property type="match status" value="1"/>
</dbReference>
<evidence type="ECO:0000256" key="5">
    <source>
        <dbReference type="PIRSR" id="PIRSR038051-1"/>
    </source>
</evidence>
<name>A0A8S9ZD79_9BILA</name>
<keyword evidence="4" id="KW-0805">Transcription regulation</keyword>
<comment type="similarity">
    <text evidence="2 4">Belongs to the flavin monoamine oxidase family.</text>
</comment>
<dbReference type="SUPFAM" id="SSF46689">
    <property type="entry name" value="Homeodomain-like"/>
    <property type="match status" value="1"/>
</dbReference>
<evidence type="ECO:0000256" key="7">
    <source>
        <dbReference type="SAM" id="MobiDB-lite"/>
    </source>
</evidence>
<dbReference type="EMBL" id="JABEBT010000187">
    <property type="protein sequence ID" value="KAF7625999.1"/>
    <property type="molecule type" value="Genomic_DNA"/>
</dbReference>
<evidence type="ECO:0000256" key="2">
    <source>
        <dbReference type="ARBA" id="ARBA00005995"/>
    </source>
</evidence>
<feature type="compositionally biased region" description="Low complexity" evidence="7">
    <location>
        <begin position="1"/>
        <end position="10"/>
    </location>
</feature>
<dbReference type="SUPFAM" id="SSF54373">
    <property type="entry name" value="FAD-linked reductases, C-terminal domain"/>
    <property type="match status" value="1"/>
</dbReference>
<dbReference type="PANTHER" id="PTHR10742:SF386">
    <property type="entry name" value="LYSINE-SPECIFIC HISTONE DEMETHYLASE 1A"/>
    <property type="match status" value="1"/>
</dbReference>
<comment type="caution">
    <text evidence="9">The sequence shown here is derived from an EMBL/GenBank/DDBJ whole genome shotgun (WGS) entry which is preliminary data.</text>
</comment>
<comment type="cofactor">
    <cofactor evidence="4 5">
        <name>FAD</name>
        <dbReference type="ChEBI" id="CHEBI:57692"/>
    </cofactor>
</comment>
<evidence type="ECO:0000256" key="3">
    <source>
        <dbReference type="ARBA" id="ARBA00023002"/>
    </source>
</evidence>
<dbReference type="OrthoDB" id="9982100at2759"/>
<feature type="binding site" evidence="5">
    <location>
        <begin position="168"/>
        <end position="196"/>
    </location>
    <ligand>
        <name>FAD</name>
        <dbReference type="ChEBI" id="CHEBI:57692"/>
    </ligand>
</feature>
<keyword evidence="4 5" id="KW-0274">FAD</keyword>
<gene>
    <name evidence="9" type="ORF">Mgra_00009824</name>
</gene>
<dbReference type="PANTHER" id="PTHR10742">
    <property type="entry name" value="FLAVIN MONOAMINE OXIDASE"/>
    <property type="match status" value="1"/>
</dbReference>
<evidence type="ECO:0000256" key="1">
    <source>
        <dbReference type="ARBA" id="ARBA00004123"/>
    </source>
</evidence>
<comment type="catalytic activity">
    <reaction evidence="4">
        <text>N(6),N(6)-dimethyl-L-lysyl(4)-[histone H3] + 2 A + 2 H2O = L-lysyl(4)-[histone H3] + 2 formaldehyde + 2 AH2</text>
        <dbReference type="Rhea" id="RHEA:60244"/>
        <dbReference type="Rhea" id="RHEA-COMP:15540"/>
        <dbReference type="Rhea" id="RHEA-COMP:15547"/>
        <dbReference type="ChEBI" id="CHEBI:13193"/>
        <dbReference type="ChEBI" id="CHEBI:15377"/>
        <dbReference type="ChEBI" id="CHEBI:16842"/>
        <dbReference type="ChEBI" id="CHEBI:17499"/>
        <dbReference type="ChEBI" id="CHEBI:29969"/>
        <dbReference type="ChEBI" id="CHEBI:61976"/>
        <dbReference type="EC" id="1.14.99.66"/>
    </reaction>
</comment>
<dbReference type="GO" id="GO:0006355">
    <property type="term" value="P:regulation of DNA-templated transcription"/>
    <property type="evidence" value="ECO:0007669"/>
    <property type="project" value="InterPro"/>
</dbReference>
<keyword evidence="3 4" id="KW-0560">Oxidoreductase</keyword>
<dbReference type="GO" id="GO:0003682">
    <property type="term" value="F:chromatin binding"/>
    <property type="evidence" value="ECO:0007669"/>
    <property type="project" value="TreeGrafter"/>
</dbReference>
<proteinExistence type="inferred from homology"/>
<dbReference type="InterPro" id="IPR007526">
    <property type="entry name" value="SWIRM"/>
</dbReference>
<dbReference type="InterPro" id="IPR017366">
    <property type="entry name" value="Hist_Lys-spec_deMease"/>
</dbReference>
<evidence type="ECO:0000256" key="4">
    <source>
        <dbReference type="PIRNR" id="PIRNR038051"/>
    </source>
</evidence>
<evidence type="ECO:0000313" key="10">
    <source>
        <dbReference type="Proteomes" id="UP000605970"/>
    </source>
</evidence>